<name>A0A4R5KYI2_9BACL</name>
<dbReference type="Pfam" id="PF00270">
    <property type="entry name" value="DEAD"/>
    <property type="match status" value="1"/>
</dbReference>
<evidence type="ECO:0000259" key="4">
    <source>
        <dbReference type="PROSITE" id="PS51192"/>
    </source>
</evidence>
<proteinExistence type="predicted"/>
<keyword evidence="1" id="KW-0547">Nucleotide-binding</keyword>
<evidence type="ECO:0000256" key="3">
    <source>
        <dbReference type="SAM" id="Coils"/>
    </source>
</evidence>
<dbReference type="SUPFAM" id="SSF52540">
    <property type="entry name" value="P-loop containing nucleoside triphosphate hydrolases"/>
    <property type="match status" value="1"/>
</dbReference>
<dbReference type="InterPro" id="IPR014001">
    <property type="entry name" value="Helicase_ATP-bd"/>
</dbReference>
<keyword evidence="2" id="KW-0067">ATP-binding</keyword>
<protein>
    <recommendedName>
        <fullName evidence="4">Helicase ATP-binding domain-containing protein</fullName>
    </recommendedName>
</protein>
<feature type="domain" description="Helicase ATP-binding" evidence="4">
    <location>
        <begin position="30"/>
        <end position="180"/>
    </location>
</feature>
<dbReference type="GO" id="GO:0003676">
    <property type="term" value="F:nucleic acid binding"/>
    <property type="evidence" value="ECO:0007669"/>
    <property type="project" value="InterPro"/>
</dbReference>
<dbReference type="Proteomes" id="UP000295636">
    <property type="component" value="Unassembled WGS sequence"/>
</dbReference>
<dbReference type="GO" id="GO:0005524">
    <property type="term" value="F:ATP binding"/>
    <property type="evidence" value="ECO:0007669"/>
    <property type="project" value="UniProtKB-KW"/>
</dbReference>
<evidence type="ECO:0000313" key="5">
    <source>
        <dbReference type="EMBL" id="TDG00917.1"/>
    </source>
</evidence>
<sequence>MTLAVDKKWLNLLNPNVVDLYPLQFANIERLNNHGNDVVYIFDEVGSGKTISSGIMALDYMEQNPNENVLIITTNALAQSSNIKQHGQFIGDWFDKLPFEDLGFSHRIKAVNNHHSKFKIKQKYGLVIIDEAHLFLSQGTQRYSNLVQNVSANKVVFLTATPIKQDVSDLRVYPRIAAALIGKDVDESWITQLQTSGKQPEELICSQFDVKFPVTRYFKDTIKSLQTEGYKKTQAKRYETLTWKYQSYSNKNEVLVKNLRDLYAESKDNRFVIFTRYVVKEADVIGGQLEAEGFVKSNKELPDKPTYYIVTGRNPQELSDFSKLTDLPTVLILTYQIAEQGINLPGYNHIVNYHISAYPSALEQRYGRIDRLNSQSEAIYNCFLISSKYFDTNTFNFYCAINTCLGSLLSYLPSRNTILSPEILSSYTTLKNEYEKYIARITGLLEGNMISKLYDSLAEWGASSNESETGAVSLDTAPPVVTDEDLIDLLDFCKEKISLDEELQENRAEAEKALLKDIREELSELRQSITQNSAEKEKVIEWLSKDRGIWDHIFYTKEQSYDFSQRDVGRVDAVEECASFISNNSNYETYRVMFNEQVRLPKEFQKYRDQINRSFEKAFEGNEFDKLFPAIVNNNYKEKFEEIGQLSPLVLENLEQLIPSLPFSRMVNQFKLELKRLARTESGNYRDKFAGDVHVFATAMGRLSNRDLGLSKEFYNSFFGHVLGKEYYYYKNEFQSFFNVSDKEFIEDGVTKKVSAASNWLKLAYHVSRKESLCCVLKYAGGDKYWLEYIIDSAVSSIAPPRGSVSLFSYFIQTNSGGFRTWAEKYFVKAVPRAEYVWSNDYWTKGILETVNDQRFN</sequence>
<reference evidence="5 6" key="1">
    <citation type="submission" date="2019-03" db="EMBL/GenBank/DDBJ databases">
        <title>This is whole genome sequence of Paenibacillus sp MS74 strain.</title>
        <authorList>
            <person name="Trinh H.N."/>
        </authorList>
    </citation>
    <scope>NUCLEOTIDE SEQUENCE [LARGE SCALE GENOMIC DNA]</scope>
    <source>
        <strain evidence="5 6">MS74</strain>
    </source>
</reference>
<dbReference type="EMBL" id="SMRT01000001">
    <property type="protein sequence ID" value="TDG00917.1"/>
    <property type="molecule type" value="Genomic_DNA"/>
</dbReference>
<keyword evidence="6" id="KW-1185">Reference proteome</keyword>
<comment type="caution">
    <text evidence="5">The sequence shown here is derived from an EMBL/GenBank/DDBJ whole genome shotgun (WGS) entry which is preliminary data.</text>
</comment>
<evidence type="ECO:0000256" key="2">
    <source>
        <dbReference type="ARBA" id="ARBA00022840"/>
    </source>
</evidence>
<feature type="coiled-coil region" evidence="3">
    <location>
        <begin position="501"/>
        <end position="535"/>
    </location>
</feature>
<dbReference type="AlphaFoldDB" id="A0A4R5KYI2"/>
<evidence type="ECO:0000313" key="6">
    <source>
        <dbReference type="Proteomes" id="UP000295636"/>
    </source>
</evidence>
<dbReference type="InterPro" id="IPR027417">
    <property type="entry name" value="P-loop_NTPase"/>
</dbReference>
<dbReference type="Pfam" id="PF00271">
    <property type="entry name" value="Helicase_C"/>
    <property type="match status" value="1"/>
</dbReference>
<dbReference type="OrthoDB" id="9814088at2"/>
<accession>A0A4R5KYI2</accession>
<dbReference type="Gene3D" id="3.40.50.300">
    <property type="entry name" value="P-loop containing nucleotide triphosphate hydrolases"/>
    <property type="match status" value="2"/>
</dbReference>
<organism evidence="5 6">
    <name type="scientific">Paenibacillus piri</name>
    <dbReference type="NCBI Taxonomy" id="2547395"/>
    <lineage>
        <taxon>Bacteria</taxon>
        <taxon>Bacillati</taxon>
        <taxon>Bacillota</taxon>
        <taxon>Bacilli</taxon>
        <taxon>Bacillales</taxon>
        <taxon>Paenibacillaceae</taxon>
        <taxon>Paenibacillus</taxon>
    </lineage>
</organism>
<dbReference type="InterPro" id="IPR011545">
    <property type="entry name" value="DEAD/DEAH_box_helicase_dom"/>
</dbReference>
<dbReference type="SMART" id="SM00487">
    <property type="entry name" value="DEXDc"/>
    <property type="match status" value="1"/>
</dbReference>
<keyword evidence="3" id="KW-0175">Coiled coil</keyword>
<dbReference type="RefSeq" id="WP_133225627.1">
    <property type="nucleotide sequence ID" value="NZ_SMRT01000001.1"/>
</dbReference>
<evidence type="ECO:0000256" key="1">
    <source>
        <dbReference type="ARBA" id="ARBA00022741"/>
    </source>
</evidence>
<gene>
    <name evidence="5" type="ORF">E1757_04710</name>
</gene>
<dbReference type="InterPro" id="IPR001650">
    <property type="entry name" value="Helicase_C-like"/>
</dbReference>
<dbReference type="PROSITE" id="PS51192">
    <property type="entry name" value="HELICASE_ATP_BIND_1"/>
    <property type="match status" value="1"/>
</dbReference>